<protein>
    <submittedName>
        <fullName evidence="1">Uncharacterized protein</fullName>
    </submittedName>
</protein>
<accession>A0A1A9HXS8</accession>
<keyword evidence="2" id="KW-1185">Reference proteome</keyword>
<evidence type="ECO:0000313" key="2">
    <source>
        <dbReference type="Proteomes" id="UP000078162"/>
    </source>
</evidence>
<dbReference type="RefSeq" id="WP_066482634.1">
    <property type="nucleotide sequence ID" value="NZ_CP014639.1"/>
</dbReference>
<proteinExistence type="predicted"/>
<sequence>MSIISNRIFLIQHSHISWSAAQVQNLLNIPLNNPLYRSPIEKVLSYFPLLSTITGMRALQGITELENLITIRMGNFSKKCRTKPCVLIHREIPKIRFNAWLEVFGIKAIYYLIQGIIKIVRILIRFCSECFHGKKDTPLPTPLSPQPVPMQLKTPQQEIDEVYG</sequence>
<dbReference type="EMBL" id="CP014639">
    <property type="protein sequence ID" value="ANH78892.1"/>
    <property type="molecule type" value="Genomic_DNA"/>
</dbReference>
<gene>
    <name evidence="1" type="ORF">Cs308_0722</name>
</gene>
<dbReference type="OrthoDB" id="17945at2"/>
<name>A0A1A9HXS8_9CHLA</name>
<dbReference type="AlphaFoldDB" id="A0A1A9HXS8"/>
<organism evidence="1 2">
    <name type="scientific">Candidatus Chlamydia sanziniae</name>
    <dbReference type="NCBI Taxonomy" id="1806891"/>
    <lineage>
        <taxon>Bacteria</taxon>
        <taxon>Pseudomonadati</taxon>
        <taxon>Chlamydiota</taxon>
        <taxon>Chlamydiia</taxon>
        <taxon>Chlamydiales</taxon>
        <taxon>Chlamydiaceae</taxon>
        <taxon>Chlamydia/Chlamydophila group</taxon>
        <taxon>Chlamydia</taxon>
    </lineage>
</organism>
<dbReference type="Proteomes" id="UP000078162">
    <property type="component" value="Chromosome"/>
</dbReference>
<evidence type="ECO:0000313" key="1">
    <source>
        <dbReference type="EMBL" id="ANH78892.1"/>
    </source>
</evidence>
<reference evidence="1 2" key="1">
    <citation type="submission" date="2016-03" db="EMBL/GenBank/DDBJ databases">
        <title>Culture-independent genomics supports pathogen discovery for uncultivable bacteria within the genus Chlamydia.</title>
        <authorList>
            <person name="Taylor-Brown A."/>
            <person name="Bachmann N.L."/>
            <person name="Borel N."/>
            <person name="Polkinghorne A."/>
        </authorList>
    </citation>
    <scope>NUCLEOTIDE SEQUENCE [LARGE SCALE GENOMIC DNA]</scope>
    <source>
        <strain evidence="1 2">2742-308</strain>
    </source>
</reference>
<dbReference type="KEGG" id="csaz:Cs308_0722"/>
<dbReference type="PATRIC" id="fig|1806891.3.peg.714"/>